<dbReference type="GO" id="GO:0005524">
    <property type="term" value="F:ATP binding"/>
    <property type="evidence" value="ECO:0007669"/>
    <property type="project" value="UniProtKB-KW"/>
</dbReference>
<evidence type="ECO:0000256" key="13">
    <source>
        <dbReference type="SAM" id="Phobius"/>
    </source>
</evidence>
<dbReference type="InterPro" id="IPR003661">
    <property type="entry name" value="HisK_dim/P_dom"/>
</dbReference>
<dbReference type="SUPFAM" id="SSF47384">
    <property type="entry name" value="Homodimeric domain of signal transducing histidine kinase"/>
    <property type="match status" value="1"/>
</dbReference>
<keyword evidence="7" id="KW-0547">Nucleotide-binding</keyword>
<evidence type="ECO:0000256" key="8">
    <source>
        <dbReference type="ARBA" id="ARBA00022777"/>
    </source>
</evidence>
<protein>
    <recommendedName>
        <fullName evidence="3">histidine kinase</fullName>
        <ecNumber evidence="3">2.7.13.3</ecNumber>
    </recommendedName>
</protein>
<keyword evidence="12 13" id="KW-0472">Membrane</keyword>
<dbReference type="AlphaFoldDB" id="A0A9D1RVD7"/>
<dbReference type="InterPro" id="IPR004358">
    <property type="entry name" value="Sig_transdc_His_kin-like_C"/>
</dbReference>
<evidence type="ECO:0000259" key="14">
    <source>
        <dbReference type="PROSITE" id="PS50109"/>
    </source>
</evidence>
<proteinExistence type="predicted"/>
<dbReference type="CDD" id="cd00075">
    <property type="entry name" value="HATPase"/>
    <property type="match status" value="1"/>
</dbReference>
<dbReference type="Proteomes" id="UP000824192">
    <property type="component" value="Unassembled WGS sequence"/>
</dbReference>
<evidence type="ECO:0000256" key="3">
    <source>
        <dbReference type="ARBA" id="ARBA00012438"/>
    </source>
</evidence>
<evidence type="ECO:0000256" key="7">
    <source>
        <dbReference type="ARBA" id="ARBA00022741"/>
    </source>
</evidence>
<dbReference type="GO" id="GO:0000155">
    <property type="term" value="F:phosphorelay sensor kinase activity"/>
    <property type="evidence" value="ECO:0007669"/>
    <property type="project" value="InterPro"/>
</dbReference>
<evidence type="ECO:0000313" key="15">
    <source>
        <dbReference type="EMBL" id="HIW94442.1"/>
    </source>
</evidence>
<dbReference type="Pfam" id="PF13493">
    <property type="entry name" value="DUF4118"/>
    <property type="match status" value="1"/>
</dbReference>
<keyword evidence="4" id="KW-0597">Phosphoprotein</keyword>
<dbReference type="GO" id="GO:0005886">
    <property type="term" value="C:plasma membrane"/>
    <property type="evidence" value="ECO:0007669"/>
    <property type="project" value="TreeGrafter"/>
</dbReference>
<dbReference type="EMBL" id="DXGA01000166">
    <property type="protein sequence ID" value="HIW94442.1"/>
    <property type="molecule type" value="Genomic_DNA"/>
</dbReference>
<dbReference type="Gene3D" id="3.30.565.10">
    <property type="entry name" value="Histidine kinase-like ATPase, C-terminal domain"/>
    <property type="match status" value="1"/>
</dbReference>
<dbReference type="InterPro" id="IPR025201">
    <property type="entry name" value="KdpD_TM"/>
</dbReference>
<evidence type="ECO:0000256" key="1">
    <source>
        <dbReference type="ARBA" id="ARBA00000085"/>
    </source>
</evidence>
<dbReference type="SMART" id="SM00388">
    <property type="entry name" value="HisKA"/>
    <property type="match status" value="1"/>
</dbReference>
<comment type="subcellular location">
    <subcellularLocation>
        <location evidence="2">Membrane</location>
        <topology evidence="2">Multi-pass membrane protein</topology>
    </subcellularLocation>
</comment>
<keyword evidence="9" id="KW-0067">ATP-binding</keyword>
<evidence type="ECO:0000256" key="9">
    <source>
        <dbReference type="ARBA" id="ARBA00022840"/>
    </source>
</evidence>
<evidence type="ECO:0000256" key="2">
    <source>
        <dbReference type="ARBA" id="ARBA00004141"/>
    </source>
</evidence>
<accession>A0A9D1RVD7</accession>
<feature type="transmembrane region" description="Helical" evidence="13">
    <location>
        <begin position="87"/>
        <end position="105"/>
    </location>
</feature>
<dbReference type="InterPro" id="IPR036890">
    <property type="entry name" value="HATPase_C_sf"/>
</dbReference>
<dbReference type="InterPro" id="IPR052023">
    <property type="entry name" value="Histidine_kinase_KdpD"/>
</dbReference>
<keyword evidence="8 15" id="KW-0418">Kinase</keyword>
<dbReference type="SUPFAM" id="SSF55874">
    <property type="entry name" value="ATPase domain of HSP90 chaperone/DNA topoisomerase II/histidine kinase"/>
    <property type="match status" value="1"/>
</dbReference>
<feature type="domain" description="Histidine kinase" evidence="14">
    <location>
        <begin position="129"/>
        <end position="347"/>
    </location>
</feature>
<keyword evidence="6 13" id="KW-0812">Transmembrane</keyword>
<name>A0A9D1RVD7_9FIRM</name>
<gene>
    <name evidence="15" type="ORF">H9868_07880</name>
</gene>
<dbReference type="InterPro" id="IPR038318">
    <property type="entry name" value="KdpD_sf"/>
</dbReference>
<evidence type="ECO:0000313" key="16">
    <source>
        <dbReference type="Proteomes" id="UP000824192"/>
    </source>
</evidence>
<evidence type="ECO:0000256" key="4">
    <source>
        <dbReference type="ARBA" id="ARBA00022553"/>
    </source>
</evidence>
<dbReference type="InterPro" id="IPR003594">
    <property type="entry name" value="HATPase_dom"/>
</dbReference>
<dbReference type="PANTHER" id="PTHR45569">
    <property type="entry name" value="SENSOR PROTEIN KDPD"/>
    <property type="match status" value="1"/>
</dbReference>
<dbReference type="Pfam" id="PF00512">
    <property type="entry name" value="HisKA"/>
    <property type="match status" value="1"/>
</dbReference>
<dbReference type="SMART" id="SM00387">
    <property type="entry name" value="HATPase_c"/>
    <property type="match status" value="1"/>
</dbReference>
<evidence type="ECO:0000256" key="6">
    <source>
        <dbReference type="ARBA" id="ARBA00022692"/>
    </source>
</evidence>
<dbReference type="EC" id="2.7.13.3" evidence="3"/>
<evidence type="ECO:0000256" key="12">
    <source>
        <dbReference type="ARBA" id="ARBA00023136"/>
    </source>
</evidence>
<dbReference type="Pfam" id="PF02518">
    <property type="entry name" value="HATPase_c"/>
    <property type="match status" value="1"/>
</dbReference>
<dbReference type="Gene3D" id="1.20.120.620">
    <property type="entry name" value="Backbone structure of the membrane domain of e. Coli histidine kinase receptor kdpd"/>
    <property type="match status" value="1"/>
</dbReference>
<evidence type="ECO:0000256" key="5">
    <source>
        <dbReference type="ARBA" id="ARBA00022679"/>
    </source>
</evidence>
<reference evidence="15" key="2">
    <citation type="submission" date="2021-04" db="EMBL/GenBank/DDBJ databases">
        <authorList>
            <person name="Gilroy R."/>
        </authorList>
    </citation>
    <scope>NUCLEOTIDE SEQUENCE</scope>
    <source>
        <strain evidence="15">ChiGjej6B6-1540</strain>
    </source>
</reference>
<dbReference type="CDD" id="cd00082">
    <property type="entry name" value="HisKA"/>
    <property type="match status" value="1"/>
</dbReference>
<dbReference type="InterPro" id="IPR036097">
    <property type="entry name" value="HisK_dim/P_sf"/>
</dbReference>
<dbReference type="InterPro" id="IPR005467">
    <property type="entry name" value="His_kinase_dom"/>
</dbReference>
<dbReference type="PANTHER" id="PTHR45569:SF1">
    <property type="entry name" value="SENSOR PROTEIN KDPD"/>
    <property type="match status" value="1"/>
</dbReference>
<keyword evidence="11" id="KW-0902">Two-component regulatory system</keyword>
<organism evidence="15 16">
    <name type="scientific">Candidatus Flavonifractor merdipullorum</name>
    <dbReference type="NCBI Taxonomy" id="2838590"/>
    <lineage>
        <taxon>Bacteria</taxon>
        <taxon>Bacillati</taxon>
        <taxon>Bacillota</taxon>
        <taxon>Clostridia</taxon>
        <taxon>Eubacteriales</taxon>
        <taxon>Oscillospiraceae</taxon>
        <taxon>Flavonifractor</taxon>
    </lineage>
</organism>
<reference evidence="15" key="1">
    <citation type="journal article" date="2021" name="PeerJ">
        <title>Extensive microbial diversity within the chicken gut microbiome revealed by metagenomics and culture.</title>
        <authorList>
            <person name="Gilroy R."/>
            <person name="Ravi A."/>
            <person name="Getino M."/>
            <person name="Pursley I."/>
            <person name="Horton D.L."/>
            <person name="Alikhan N.F."/>
            <person name="Baker D."/>
            <person name="Gharbi K."/>
            <person name="Hall N."/>
            <person name="Watson M."/>
            <person name="Adriaenssens E.M."/>
            <person name="Foster-Nyarko E."/>
            <person name="Jarju S."/>
            <person name="Secka A."/>
            <person name="Antonio M."/>
            <person name="Oren A."/>
            <person name="Chaudhuri R.R."/>
            <person name="La Ragione R."/>
            <person name="Hildebrand F."/>
            <person name="Pallen M.J."/>
        </authorList>
    </citation>
    <scope>NUCLEOTIDE SEQUENCE</scope>
    <source>
        <strain evidence="15">ChiGjej6B6-1540</strain>
    </source>
</reference>
<comment type="catalytic activity">
    <reaction evidence="1">
        <text>ATP + protein L-histidine = ADP + protein N-phospho-L-histidine.</text>
        <dbReference type="EC" id="2.7.13.3"/>
    </reaction>
</comment>
<dbReference type="PRINTS" id="PR00344">
    <property type="entry name" value="BCTRLSENSOR"/>
</dbReference>
<sequence>MKMREAVKNTLLAAAIFLLALVLSILIQTLGVREHVTTVFVFAVFLISLLTEGYVYGVVSAVAGTLAVNYAFTYPYFTLNFTVRRNLISAVIMVTIAVLTGMLTTRVKQHKAAKAESEKERMRANLLRAVSHDLRTPLTTIYSASSTLLDKREQLTDQQRDLMLKSIQEDSEWLVRMVENLLSITRIGSERIEIAKTPVILDELIDSAMTKFHSRYPGQEVALELPEDMVAIPVDAILIEQVLINLLENAVLHAEGMTTLSLRVFTLGRQAIFEVADNGCGIREDRLSHIFSGSYEALESTPDGRKRNAGIGLSVCATIIKAHGGEITAENRRGGGALFRFTLGKEDITDDE</sequence>
<feature type="transmembrane region" description="Helical" evidence="13">
    <location>
        <begin position="39"/>
        <end position="67"/>
    </location>
</feature>
<evidence type="ECO:0000256" key="10">
    <source>
        <dbReference type="ARBA" id="ARBA00022989"/>
    </source>
</evidence>
<keyword evidence="10 13" id="KW-1133">Transmembrane helix</keyword>
<keyword evidence="5" id="KW-0808">Transferase</keyword>
<evidence type="ECO:0000256" key="11">
    <source>
        <dbReference type="ARBA" id="ARBA00023012"/>
    </source>
</evidence>
<dbReference type="PROSITE" id="PS50109">
    <property type="entry name" value="HIS_KIN"/>
    <property type="match status" value="1"/>
</dbReference>
<comment type="caution">
    <text evidence="15">The sequence shown here is derived from an EMBL/GenBank/DDBJ whole genome shotgun (WGS) entry which is preliminary data.</text>
</comment>
<feature type="transmembrane region" description="Helical" evidence="13">
    <location>
        <begin position="6"/>
        <end position="27"/>
    </location>
</feature>
<dbReference type="Gene3D" id="1.10.287.130">
    <property type="match status" value="1"/>
</dbReference>